<proteinExistence type="predicted"/>
<dbReference type="AlphaFoldDB" id="A0AAD7BM57"/>
<sequence length="245" mass="26304">MGTHHLITDFNKPRPSLDTARYPDSRKGKFISISRGSSPCTLIVATPANSTPLVLGYTSLVAAAAGKLSLFVCIDRHPAPVSKHAPLRADTLPPTIGAYGRPPHRQPGNIQPAHVPRRTDPALYTRQERRLLLNDTPRAIASPHPSPARPLCAAYTHASGSPFAAVVVLVLDARGSWTRASPLARCPFLLPAFSSLPHALILDAPVTLYPPQGVLTPSRAAASVPDARPPETIHHRRYALRAPSE</sequence>
<organism evidence="2 3">
    <name type="scientific">Mycena rosella</name>
    <name type="common">Pink bonnet</name>
    <name type="synonym">Agaricus rosellus</name>
    <dbReference type="NCBI Taxonomy" id="1033263"/>
    <lineage>
        <taxon>Eukaryota</taxon>
        <taxon>Fungi</taxon>
        <taxon>Dikarya</taxon>
        <taxon>Basidiomycota</taxon>
        <taxon>Agaricomycotina</taxon>
        <taxon>Agaricomycetes</taxon>
        <taxon>Agaricomycetidae</taxon>
        <taxon>Agaricales</taxon>
        <taxon>Marasmiineae</taxon>
        <taxon>Mycenaceae</taxon>
        <taxon>Mycena</taxon>
    </lineage>
</organism>
<dbReference type="Proteomes" id="UP001221757">
    <property type="component" value="Unassembled WGS sequence"/>
</dbReference>
<comment type="caution">
    <text evidence="2">The sequence shown here is derived from an EMBL/GenBank/DDBJ whole genome shotgun (WGS) entry which is preliminary data.</text>
</comment>
<name>A0AAD7BM57_MYCRO</name>
<dbReference type="EMBL" id="JARKIE010000609">
    <property type="protein sequence ID" value="KAJ7625150.1"/>
    <property type="molecule type" value="Genomic_DNA"/>
</dbReference>
<protein>
    <submittedName>
        <fullName evidence="2">Uncharacterized protein</fullName>
    </submittedName>
</protein>
<evidence type="ECO:0000313" key="2">
    <source>
        <dbReference type="EMBL" id="KAJ7625150.1"/>
    </source>
</evidence>
<evidence type="ECO:0000256" key="1">
    <source>
        <dbReference type="SAM" id="MobiDB-lite"/>
    </source>
</evidence>
<gene>
    <name evidence="2" type="ORF">B0H17DRAFT_1218875</name>
</gene>
<keyword evidence="3" id="KW-1185">Reference proteome</keyword>
<feature type="region of interest" description="Disordered" evidence="1">
    <location>
        <begin position="1"/>
        <end position="20"/>
    </location>
</feature>
<reference evidence="2" key="1">
    <citation type="submission" date="2023-03" db="EMBL/GenBank/DDBJ databases">
        <title>Massive genome expansion in bonnet fungi (Mycena s.s.) driven by repeated elements and novel gene families across ecological guilds.</title>
        <authorList>
            <consortium name="Lawrence Berkeley National Laboratory"/>
            <person name="Harder C.B."/>
            <person name="Miyauchi S."/>
            <person name="Viragh M."/>
            <person name="Kuo A."/>
            <person name="Thoen E."/>
            <person name="Andreopoulos B."/>
            <person name="Lu D."/>
            <person name="Skrede I."/>
            <person name="Drula E."/>
            <person name="Henrissat B."/>
            <person name="Morin E."/>
            <person name="Kohler A."/>
            <person name="Barry K."/>
            <person name="LaButti K."/>
            <person name="Morin E."/>
            <person name="Salamov A."/>
            <person name="Lipzen A."/>
            <person name="Mereny Z."/>
            <person name="Hegedus B."/>
            <person name="Baldrian P."/>
            <person name="Stursova M."/>
            <person name="Weitz H."/>
            <person name="Taylor A."/>
            <person name="Grigoriev I.V."/>
            <person name="Nagy L.G."/>
            <person name="Martin F."/>
            <person name="Kauserud H."/>
        </authorList>
    </citation>
    <scope>NUCLEOTIDE SEQUENCE</scope>
    <source>
        <strain evidence="2">CBHHK067</strain>
    </source>
</reference>
<evidence type="ECO:0000313" key="3">
    <source>
        <dbReference type="Proteomes" id="UP001221757"/>
    </source>
</evidence>
<accession>A0AAD7BM57</accession>